<proteinExistence type="predicted"/>
<evidence type="ECO:0000256" key="1">
    <source>
        <dbReference type="PROSITE-ProRule" id="PRU00339"/>
    </source>
</evidence>
<name>A0A9X4MZF1_9FLAO</name>
<keyword evidence="2" id="KW-0175">Coiled coil</keyword>
<keyword evidence="5" id="KW-0808">Transferase</keyword>
<dbReference type="SMART" id="SM00028">
    <property type="entry name" value="TPR"/>
    <property type="match status" value="3"/>
</dbReference>
<feature type="transmembrane region" description="Helical" evidence="3">
    <location>
        <begin position="385"/>
        <end position="403"/>
    </location>
</feature>
<dbReference type="PROSITE" id="PS50005">
    <property type="entry name" value="TPR"/>
    <property type="match status" value="1"/>
</dbReference>
<feature type="coiled-coil region" evidence="2">
    <location>
        <begin position="336"/>
        <end position="372"/>
    </location>
</feature>
<protein>
    <submittedName>
        <fullName evidence="5">Histidine kinase</fullName>
    </submittedName>
</protein>
<keyword evidence="3" id="KW-1133">Transmembrane helix</keyword>
<evidence type="ECO:0000259" key="4">
    <source>
        <dbReference type="Pfam" id="PF06580"/>
    </source>
</evidence>
<dbReference type="InterPro" id="IPR036890">
    <property type="entry name" value="HATPase_C_sf"/>
</dbReference>
<dbReference type="Gene3D" id="1.25.40.10">
    <property type="entry name" value="Tetratricopeptide repeat domain"/>
    <property type="match status" value="2"/>
</dbReference>
<dbReference type="Proteomes" id="UP001152599">
    <property type="component" value="Unassembled WGS sequence"/>
</dbReference>
<dbReference type="RefSeq" id="WP_304419926.1">
    <property type="nucleotide sequence ID" value="NZ_JANCMU010000001.1"/>
</dbReference>
<dbReference type="InterPro" id="IPR050640">
    <property type="entry name" value="Bact_2-comp_sensor_kinase"/>
</dbReference>
<dbReference type="InterPro" id="IPR010559">
    <property type="entry name" value="Sig_transdc_His_kin_internal"/>
</dbReference>
<dbReference type="Pfam" id="PF06580">
    <property type="entry name" value="His_kinase"/>
    <property type="match status" value="1"/>
</dbReference>
<evidence type="ECO:0000313" key="6">
    <source>
        <dbReference type="Proteomes" id="UP001152599"/>
    </source>
</evidence>
<sequence length="638" mass="73715">MGVNLYAQKSVKDTLSIVELIEESRQLHKEKHNEKEEYRLANLAIDKALSLEDTLLYARSLDNLGLLYRYHEWYKLAMNLHVRAYELVEHKKVETLYKMIFANNAGLAARYSQQYDDAVIYYLKALKLAEQENNLKNIAISSNGLGNTLSKIPREEEQAIFYFNKAVESSEARNDSLGMAMNYLSIAYHYIDNNNAEAAFETLSKLKEINEKLKDEFGIAITNEAMGRAYINVNNNPVLGKEYLTKALKGYEKVNKIYNVAHTYNRLGNNEISLGNKKEALNYFQNSLQLAYKLELLDLIVKNSFSISSLMEEKGKLKEALDYYKNASRYQDSLGLKNQEIKISALTQEYNLDKKESEIALLEKDKILKEEEIRKSSEKIKNQKLFSYALAVCVLGIILFSLIQYRNISARRAAEKQLQENEKQLLQTEYKKSLAEAEITISRMQVNPHFIFNCLNAINLLIKKEENKSASRYLNTFSRFIRMTLELPKKETISLDEELKLINYYLELEEYRFGGSFTYHIETNEVNLSQVKIPPMLLQPIIENAIWHGLLVSRKDSRELKIIVKDHGNGTRIIIDDNGIGRKKSKELKTGYIKKKSLGMKITSERIEHFNNSFDCKIKMSIIDKEDDSGTQVILDMQ</sequence>
<keyword evidence="3" id="KW-0812">Transmembrane</keyword>
<dbReference type="EMBL" id="JANCMU010000001">
    <property type="protein sequence ID" value="MDG4945251.1"/>
    <property type="molecule type" value="Genomic_DNA"/>
</dbReference>
<organism evidence="5 6">
    <name type="scientific">Profundicola chukchiensis</name>
    <dbReference type="NCBI Taxonomy" id="2961959"/>
    <lineage>
        <taxon>Bacteria</taxon>
        <taxon>Pseudomonadati</taxon>
        <taxon>Bacteroidota</taxon>
        <taxon>Flavobacteriia</taxon>
        <taxon>Flavobacteriales</taxon>
        <taxon>Weeksellaceae</taxon>
        <taxon>Profundicola</taxon>
    </lineage>
</organism>
<dbReference type="GO" id="GO:0000155">
    <property type="term" value="F:phosphorelay sensor kinase activity"/>
    <property type="evidence" value="ECO:0007669"/>
    <property type="project" value="InterPro"/>
</dbReference>
<keyword evidence="6" id="KW-1185">Reference proteome</keyword>
<keyword evidence="1" id="KW-0802">TPR repeat</keyword>
<dbReference type="InterPro" id="IPR011990">
    <property type="entry name" value="TPR-like_helical_dom_sf"/>
</dbReference>
<keyword evidence="3" id="KW-0472">Membrane</keyword>
<dbReference type="Pfam" id="PF13181">
    <property type="entry name" value="TPR_8"/>
    <property type="match status" value="2"/>
</dbReference>
<feature type="repeat" description="TPR" evidence="1">
    <location>
        <begin position="261"/>
        <end position="294"/>
    </location>
</feature>
<dbReference type="SUPFAM" id="SSF55874">
    <property type="entry name" value="ATPase domain of HSP90 chaperone/DNA topoisomerase II/histidine kinase"/>
    <property type="match status" value="1"/>
</dbReference>
<accession>A0A9X4MZF1</accession>
<dbReference type="PANTHER" id="PTHR34220">
    <property type="entry name" value="SENSOR HISTIDINE KINASE YPDA"/>
    <property type="match status" value="1"/>
</dbReference>
<dbReference type="SUPFAM" id="SSF48452">
    <property type="entry name" value="TPR-like"/>
    <property type="match status" value="2"/>
</dbReference>
<evidence type="ECO:0000256" key="2">
    <source>
        <dbReference type="SAM" id="Coils"/>
    </source>
</evidence>
<evidence type="ECO:0000256" key="3">
    <source>
        <dbReference type="SAM" id="Phobius"/>
    </source>
</evidence>
<evidence type="ECO:0000313" key="5">
    <source>
        <dbReference type="EMBL" id="MDG4945251.1"/>
    </source>
</evidence>
<gene>
    <name evidence="5" type="ORF">NMK71_02395</name>
</gene>
<dbReference type="AlphaFoldDB" id="A0A9X4MZF1"/>
<reference evidence="5" key="1">
    <citation type="submission" date="2022-07" db="EMBL/GenBank/DDBJ databases">
        <title>Description and genome-wide analysis of Profundicola chukchiensis gen. nov., sp. nov., marine bacteria isolated from bottom sediments of the Chukchi Sea.</title>
        <authorList>
            <person name="Romanenko L."/>
            <person name="Otstavnykh N."/>
            <person name="Kurilenko V."/>
            <person name="Eremeev V."/>
            <person name="Velansky P."/>
            <person name="Mikhailov V."/>
            <person name="Isaeva M."/>
        </authorList>
    </citation>
    <scope>NUCLEOTIDE SEQUENCE</scope>
    <source>
        <strain evidence="5">KMM 9713</strain>
    </source>
</reference>
<feature type="domain" description="Signal transduction histidine kinase internal region" evidence="4">
    <location>
        <begin position="437"/>
        <end position="516"/>
    </location>
</feature>
<dbReference type="Gene3D" id="3.30.565.10">
    <property type="entry name" value="Histidine kinase-like ATPase, C-terminal domain"/>
    <property type="match status" value="1"/>
</dbReference>
<dbReference type="PANTHER" id="PTHR34220:SF7">
    <property type="entry name" value="SENSOR HISTIDINE KINASE YPDA"/>
    <property type="match status" value="1"/>
</dbReference>
<keyword evidence="5" id="KW-0418">Kinase</keyword>
<dbReference type="InterPro" id="IPR019734">
    <property type="entry name" value="TPR_rpt"/>
</dbReference>
<dbReference type="GO" id="GO:0016020">
    <property type="term" value="C:membrane"/>
    <property type="evidence" value="ECO:0007669"/>
    <property type="project" value="InterPro"/>
</dbReference>
<comment type="caution">
    <text evidence="5">The sequence shown here is derived from an EMBL/GenBank/DDBJ whole genome shotgun (WGS) entry which is preliminary data.</text>
</comment>